<keyword evidence="5" id="KW-0479">Metal-binding</keyword>
<evidence type="ECO:0000256" key="4">
    <source>
        <dbReference type="ARBA" id="ARBA00022691"/>
    </source>
</evidence>
<dbReference type="Gene3D" id="3.80.30.20">
    <property type="entry name" value="tm_1862 like domain"/>
    <property type="match status" value="1"/>
</dbReference>
<keyword evidence="2" id="KW-0489">Methyltransferase</keyword>
<keyword evidence="3" id="KW-0808">Transferase</keyword>
<sequence>MELLLIKSHRYVSGYIPGSNLGMNILTQLLTKKGYEVQMFQGYAKEALNYVNGLMSKEDKPKIVGFYCDFNNVHWVKTFSQEVKKRFPEVILLAGGPQTAGMDADFLKETSIEAACIGEGEETILELMDFFIENKGALKDIQGIIYLDEKDELVETPARKPPEELDDIPWPDITLTNDYKYYQLLPILTGRGCPFGCTFCYEGANAKRVRRHSVPSLMTEIRDNFRRDPAINYINFLDDTFTLDHKRVNQICKEIKDIRKDYDFVWFASAHISTIDKHREMAKNMADAGLKKIFFGLESGSDEVLKSYNKKINKKMVVNVIDHCVESGIHGISGNIIIGGPHETRETIKESENLIMELLYRAPGQFETAYFSFLPYPKTPITLNPEKFGMELYNDCIDCCNEDMPLSRTKELDFTDLMNIRLQANKRLQNEMRRIYFDGKIPEAVILDSYRLGRQYGVFTRWNDYVYKNIPIDDAYWKMRASDDYFLNVQLGSHEEDAIVHRTFELWLYTDVSGEKPKIFDETLDETDYTLLKLCNGRLSKKDVLQEGRKNLDPQGKNPDFYAQAHRSLNKMEGNKWILYRKP</sequence>
<keyword evidence="11" id="KW-1185">Reference proteome</keyword>
<evidence type="ECO:0000256" key="7">
    <source>
        <dbReference type="ARBA" id="ARBA00023014"/>
    </source>
</evidence>
<proteinExistence type="predicted"/>
<dbReference type="InterPro" id="IPR034466">
    <property type="entry name" value="Methyltransferase_Class_B"/>
</dbReference>
<dbReference type="GO" id="GO:0031419">
    <property type="term" value="F:cobalamin binding"/>
    <property type="evidence" value="ECO:0007669"/>
    <property type="project" value="InterPro"/>
</dbReference>
<name>A0A0L6U073_9FIRM</name>
<dbReference type="SFLD" id="SFLDG01082">
    <property type="entry name" value="B12-binding_domain_containing"/>
    <property type="match status" value="1"/>
</dbReference>
<dbReference type="AlphaFoldDB" id="A0A0L6U073"/>
<evidence type="ECO:0000256" key="1">
    <source>
        <dbReference type="ARBA" id="ARBA00001966"/>
    </source>
</evidence>
<dbReference type="EMBL" id="LGYO01000022">
    <property type="protein sequence ID" value="KNZ41883.1"/>
    <property type="molecule type" value="Genomic_DNA"/>
</dbReference>
<evidence type="ECO:0000256" key="6">
    <source>
        <dbReference type="ARBA" id="ARBA00023004"/>
    </source>
</evidence>
<dbReference type="InterPro" id="IPR023404">
    <property type="entry name" value="rSAM_horseshoe"/>
</dbReference>
<feature type="domain" description="Radical SAM core" evidence="9">
    <location>
        <begin position="177"/>
        <end position="427"/>
    </location>
</feature>
<evidence type="ECO:0000256" key="5">
    <source>
        <dbReference type="ARBA" id="ARBA00022723"/>
    </source>
</evidence>
<dbReference type="Pfam" id="PF04055">
    <property type="entry name" value="Radical_SAM"/>
    <property type="match status" value="1"/>
</dbReference>
<comment type="cofactor">
    <cofactor evidence="1">
        <name>[4Fe-4S] cluster</name>
        <dbReference type="ChEBI" id="CHEBI:49883"/>
    </cofactor>
</comment>
<dbReference type="RefSeq" id="WP_050740194.1">
    <property type="nucleotide sequence ID" value="NZ_LGYO01000022.1"/>
</dbReference>
<dbReference type="OrthoDB" id="9815044at2"/>
<keyword evidence="4" id="KW-0949">S-adenosyl-L-methionine</keyword>
<dbReference type="Pfam" id="PF02310">
    <property type="entry name" value="B12-binding"/>
    <property type="match status" value="1"/>
</dbReference>
<dbReference type="InterPro" id="IPR006158">
    <property type="entry name" value="Cobalamin-bd"/>
</dbReference>
<protein>
    <submittedName>
        <fullName evidence="10">Uncharacterized protein</fullName>
    </submittedName>
</protein>
<dbReference type="Proteomes" id="UP000036873">
    <property type="component" value="Unassembled WGS sequence"/>
</dbReference>
<dbReference type="PROSITE" id="PS51918">
    <property type="entry name" value="RADICAL_SAM"/>
    <property type="match status" value="1"/>
</dbReference>
<dbReference type="InterPro" id="IPR006638">
    <property type="entry name" value="Elp3/MiaA/NifB-like_rSAM"/>
</dbReference>
<organism evidence="10 11">
    <name type="scientific">Acetobacterium bakii</name>
    <dbReference type="NCBI Taxonomy" id="52689"/>
    <lineage>
        <taxon>Bacteria</taxon>
        <taxon>Bacillati</taxon>
        <taxon>Bacillota</taxon>
        <taxon>Clostridia</taxon>
        <taxon>Eubacteriales</taxon>
        <taxon>Eubacteriaceae</taxon>
        <taxon>Acetobacterium</taxon>
    </lineage>
</organism>
<dbReference type="GO" id="GO:0003824">
    <property type="term" value="F:catalytic activity"/>
    <property type="evidence" value="ECO:0007669"/>
    <property type="project" value="InterPro"/>
</dbReference>
<gene>
    <name evidence="10" type="ORF">AKG39_09720</name>
</gene>
<evidence type="ECO:0000256" key="3">
    <source>
        <dbReference type="ARBA" id="ARBA00022679"/>
    </source>
</evidence>
<dbReference type="SUPFAM" id="SSF102114">
    <property type="entry name" value="Radical SAM enzymes"/>
    <property type="match status" value="1"/>
</dbReference>
<evidence type="ECO:0000313" key="11">
    <source>
        <dbReference type="Proteomes" id="UP000036873"/>
    </source>
</evidence>
<accession>A0A0L6U073</accession>
<dbReference type="InterPro" id="IPR058240">
    <property type="entry name" value="rSAM_sf"/>
</dbReference>
<keyword evidence="7" id="KW-0411">Iron-sulfur</keyword>
<evidence type="ECO:0000259" key="9">
    <source>
        <dbReference type="PROSITE" id="PS51918"/>
    </source>
</evidence>
<dbReference type="PANTHER" id="PTHR43409:SF7">
    <property type="entry name" value="BLL1977 PROTEIN"/>
    <property type="match status" value="1"/>
</dbReference>
<dbReference type="SFLD" id="SFLDG01123">
    <property type="entry name" value="methyltransferase_(Class_B)"/>
    <property type="match status" value="1"/>
</dbReference>
<dbReference type="GO" id="GO:0046872">
    <property type="term" value="F:metal ion binding"/>
    <property type="evidence" value="ECO:0007669"/>
    <property type="project" value="UniProtKB-KW"/>
</dbReference>
<dbReference type="STRING" id="52689.AKG39_09720"/>
<dbReference type="GO" id="GO:0005829">
    <property type="term" value="C:cytosol"/>
    <property type="evidence" value="ECO:0007669"/>
    <property type="project" value="TreeGrafter"/>
</dbReference>
<dbReference type="PANTHER" id="PTHR43409">
    <property type="entry name" value="ANAEROBIC MAGNESIUM-PROTOPORPHYRIN IX MONOMETHYL ESTER CYCLASE-RELATED"/>
    <property type="match status" value="1"/>
</dbReference>
<dbReference type="GO" id="GO:0051539">
    <property type="term" value="F:4 iron, 4 sulfur cluster binding"/>
    <property type="evidence" value="ECO:0007669"/>
    <property type="project" value="UniProtKB-KW"/>
</dbReference>
<dbReference type="Gene3D" id="3.40.50.280">
    <property type="entry name" value="Cobalamin-binding domain"/>
    <property type="match status" value="1"/>
</dbReference>
<keyword evidence="6" id="KW-0408">Iron</keyword>
<comment type="caution">
    <text evidence="10">The sequence shown here is derived from an EMBL/GenBank/DDBJ whole genome shotgun (WGS) entry which is preliminary data.</text>
</comment>
<dbReference type="CDD" id="cd01335">
    <property type="entry name" value="Radical_SAM"/>
    <property type="match status" value="1"/>
</dbReference>
<evidence type="ECO:0000313" key="10">
    <source>
        <dbReference type="EMBL" id="KNZ41883.1"/>
    </source>
</evidence>
<feature type="domain" description="B12-binding" evidence="8">
    <location>
        <begin position="1"/>
        <end position="138"/>
    </location>
</feature>
<dbReference type="PROSITE" id="PS51332">
    <property type="entry name" value="B12_BINDING"/>
    <property type="match status" value="1"/>
</dbReference>
<dbReference type="InterPro" id="IPR007197">
    <property type="entry name" value="rSAM"/>
</dbReference>
<evidence type="ECO:0000259" key="8">
    <source>
        <dbReference type="PROSITE" id="PS51332"/>
    </source>
</evidence>
<dbReference type="SFLD" id="SFLDS00029">
    <property type="entry name" value="Radical_SAM"/>
    <property type="match status" value="1"/>
</dbReference>
<reference evidence="11" key="1">
    <citation type="submission" date="2015-07" db="EMBL/GenBank/DDBJ databases">
        <title>Draft genome sequence of Acetobacterium bakii DSM 8293, a potential psychrophilic chemical producer through syngas fermentation.</title>
        <authorList>
            <person name="Song Y."/>
            <person name="Hwang S."/>
            <person name="Cho B.-K."/>
        </authorList>
    </citation>
    <scope>NUCLEOTIDE SEQUENCE [LARGE SCALE GENOMIC DNA]</scope>
    <source>
        <strain evidence="11">DSM 8239</strain>
    </source>
</reference>
<dbReference type="SMART" id="SM00729">
    <property type="entry name" value="Elp3"/>
    <property type="match status" value="1"/>
</dbReference>
<evidence type="ECO:0000256" key="2">
    <source>
        <dbReference type="ARBA" id="ARBA00022603"/>
    </source>
</evidence>
<dbReference type="InterPro" id="IPR051198">
    <property type="entry name" value="BchE-like"/>
</dbReference>